<keyword evidence="4" id="KW-0963">Cytoplasm</keyword>
<feature type="non-terminal residue" evidence="9">
    <location>
        <position position="1"/>
    </location>
</feature>
<organism evidence="9 10">
    <name type="scientific">Dufourea novaeangliae</name>
    <name type="common">Sweat bee</name>
    <dbReference type="NCBI Taxonomy" id="178035"/>
    <lineage>
        <taxon>Eukaryota</taxon>
        <taxon>Metazoa</taxon>
        <taxon>Ecdysozoa</taxon>
        <taxon>Arthropoda</taxon>
        <taxon>Hexapoda</taxon>
        <taxon>Insecta</taxon>
        <taxon>Pterygota</taxon>
        <taxon>Neoptera</taxon>
        <taxon>Endopterygota</taxon>
        <taxon>Hymenoptera</taxon>
        <taxon>Apocrita</taxon>
        <taxon>Aculeata</taxon>
        <taxon>Apoidea</taxon>
        <taxon>Anthophila</taxon>
        <taxon>Halictidae</taxon>
        <taxon>Rophitinae</taxon>
        <taxon>Dufourea</taxon>
    </lineage>
</organism>
<dbReference type="InterPro" id="IPR006594">
    <property type="entry name" value="LisH"/>
</dbReference>
<feature type="domain" description="FGFR1 oncogene partner (FOP) N-terminal dimerisation" evidence="8">
    <location>
        <begin position="31"/>
        <end position="93"/>
    </location>
</feature>
<dbReference type="PANTHER" id="PTHR15431">
    <property type="entry name" value="FGFR1 ONCOGENE PARTNER/LISH DOMAIN-CONTAINING PROTEIN"/>
    <property type="match status" value="1"/>
</dbReference>
<keyword evidence="6" id="KW-0206">Cytoskeleton</keyword>
<evidence type="ECO:0000256" key="1">
    <source>
        <dbReference type="ARBA" id="ARBA00004120"/>
    </source>
</evidence>
<dbReference type="OrthoDB" id="5970631at2759"/>
<dbReference type="EMBL" id="KQ434823">
    <property type="protein sequence ID" value="KZC07228.1"/>
    <property type="molecule type" value="Genomic_DNA"/>
</dbReference>
<dbReference type="PROSITE" id="PS50896">
    <property type="entry name" value="LISH"/>
    <property type="match status" value="1"/>
</dbReference>
<proteinExistence type="inferred from homology"/>
<dbReference type="GO" id="GO:0005813">
    <property type="term" value="C:centrosome"/>
    <property type="evidence" value="ECO:0007669"/>
    <property type="project" value="UniProtKB-SubCell"/>
</dbReference>
<accession>A0A154P7N8</accession>
<gene>
    <name evidence="9" type="ORF">WN55_07638</name>
</gene>
<comment type="subcellular location">
    <subcellularLocation>
        <location evidence="1">Cytoplasm</location>
        <location evidence="1">Cytoskeleton</location>
        <location evidence="1">Cilium basal body</location>
    </subcellularLocation>
    <subcellularLocation>
        <location evidence="2">Cytoplasm</location>
        <location evidence="2">Cytoskeleton</location>
        <location evidence="2">Microtubule organizing center</location>
        <location evidence="2">Centrosome</location>
    </subcellularLocation>
</comment>
<dbReference type="STRING" id="178035.A0A154P7N8"/>
<dbReference type="GO" id="GO:0034453">
    <property type="term" value="P:microtubule anchoring"/>
    <property type="evidence" value="ECO:0007669"/>
    <property type="project" value="InterPro"/>
</dbReference>
<dbReference type="GO" id="GO:0060271">
    <property type="term" value="P:cilium assembly"/>
    <property type="evidence" value="ECO:0007669"/>
    <property type="project" value="TreeGrafter"/>
</dbReference>
<comment type="similarity">
    <text evidence="3">Belongs to the CEP43 family.</text>
</comment>
<protein>
    <submittedName>
        <fullName evidence="9">LisH domain-containing protein FOPNL</fullName>
    </submittedName>
</protein>
<dbReference type="Gene3D" id="1.20.960.40">
    <property type="match status" value="1"/>
</dbReference>
<evidence type="ECO:0000313" key="10">
    <source>
        <dbReference type="Proteomes" id="UP000076502"/>
    </source>
</evidence>
<evidence type="ECO:0000256" key="7">
    <source>
        <dbReference type="ARBA" id="ARBA00023273"/>
    </source>
</evidence>
<evidence type="ECO:0000313" key="9">
    <source>
        <dbReference type="EMBL" id="KZC07228.1"/>
    </source>
</evidence>
<dbReference type="InterPro" id="IPR018993">
    <property type="entry name" value="FOP_dimerisation-dom_N"/>
</dbReference>
<evidence type="ECO:0000256" key="4">
    <source>
        <dbReference type="ARBA" id="ARBA00022490"/>
    </source>
</evidence>
<keyword evidence="10" id="KW-1185">Reference proteome</keyword>
<reference evidence="9 10" key="1">
    <citation type="submission" date="2015-07" db="EMBL/GenBank/DDBJ databases">
        <title>The genome of Dufourea novaeangliae.</title>
        <authorList>
            <person name="Pan H."/>
            <person name="Kapheim K."/>
        </authorList>
    </citation>
    <scope>NUCLEOTIDE SEQUENCE [LARGE SCALE GENOMIC DNA]</scope>
    <source>
        <strain evidence="9">0120121106</strain>
        <tissue evidence="9">Whole body</tissue>
    </source>
</reference>
<evidence type="ECO:0000256" key="5">
    <source>
        <dbReference type="ARBA" id="ARBA00022794"/>
    </source>
</evidence>
<name>A0A154P7N8_DUFNO</name>
<keyword evidence="7" id="KW-0966">Cell projection</keyword>
<dbReference type="PANTHER" id="PTHR15431:SF19">
    <property type="entry name" value="CENTROSOMAL PROTEIN 20-RELATED"/>
    <property type="match status" value="1"/>
</dbReference>
<dbReference type="GO" id="GO:0031514">
    <property type="term" value="C:motile cilium"/>
    <property type="evidence" value="ECO:0007669"/>
    <property type="project" value="TreeGrafter"/>
</dbReference>
<keyword evidence="5" id="KW-0970">Cilium biogenesis/degradation</keyword>
<dbReference type="Proteomes" id="UP000076502">
    <property type="component" value="Unassembled WGS sequence"/>
</dbReference>
<dbReference type="AlphaFoldDB" id="A0A154P7N8"/>
<dbReference type="Pfam" id="PF09398">
    <property type="entry name" value="FOP_dimer"/>
    <property type="match status" value="1"/>
</dbReference>
<evidence type="ECO:0000256" key="2">
    <source>
        <dbReference type="ARBA" id="ARBA00004300"/>
    </source>
</evidence>
<sequence>IKAEMRTKVIELLGNSNNGNKQKLPKPPHDIALLNELIREYLDSMGYKYSSTVFMSECNLSKQPLDRFLLAQSLGVTENDDERELPLLCNILETVKNMRN</sequence>
<evidence type="ECO:0000259" key="8">
    <source>
        <dbReference type="Pfam" id="PF09398"/>
    </source>
</evidence>
<dbReference type="GO" id="GO:0036064">
    <property type="term" value="C:ciliary basal body"/>
    <property type="evidence" value="ECO:0007669"/>
    <property type="project" value="TreeGrafter"/>
</dbReference>
<evidence type="ECO:0000256" key="6">
    <source>
        <dbReference type="ARBA" id="ARBA00023212"/>
    </source>
</evidence>
<evidence type="ECO:0000256" key="3">
    <source>
        <dbReference type="ARBA" id="ARBA00005385"/>
    </source>
</evidence>
<dbReference type="SMART" id="SM00667">
    <property type="entry name" value="LisH"/>
    <property type="match status" value="1"/>
</dbReference>